<evidence type="ECO:0000256" key="1">
    <source>
        <dbReference type="ARBA" id="ARBA00006865"/>
    </source>
</evidence>
<dbReference type="GO" id="GO:0005975">
    <property type="term" value="P:carbohydrate metabolic process"/>
    <property type="evidence" value="ECO:0007669"/>
    <property type="project" value="InterPro"/>
</dbReference>
<dbReference type="InterPro" id="IPR050546">
    <property type="entry name" value="Glycosyl_Hydrlase_16"/>
</dbReference>
<dbReference type="KEGG" id="marq:MARGE09_P0395"/>
<sequence length="551" mass="58863">MHKKLLDVSTSTRLLSTSVLALAVGAGCSGGNNDHSSTANISSATGNSSSLALSSASSEAESSANSISSASNISSANNSSAAASACIAEPLATGYCMVWNDEFSTNEVDLTKWSYEKNCYGGGNAEAQCYVEDPDNVWVDGDILHLKAIRENATGPATHDDADNYDPNDTSGSGTYTSGRLRSALKGDWKYGRFEVRAKLPYGQGTWPAIWMLPTDWVFGGWASSGEIDIMEAVNLKVGGENRIHGTLHFGDNWPNNTYSGTEYVLPGEGDPADDFHEYAVEWEEGEIRWYVDGDHFATQTSAGWYSAAALTEPDAPFNQRFHLLLNLAVGGNWAGQVNDTGIDESAFPQEMQIDYVRVYQCTKDIETGKGCASRDDDFDANPGVTPPQPIDTSGDNIALFNGATTPPYVWGVYSAEGNLGYSVVDAGGANGTVGEVTFNTDTGIGFYQSSATADLSGFNFVEFDLRITADPRAVKDNLIFRADCVWPCTSGDYDIGYPALNTWTHYKIALSELATAGLDVSKVNAPFVISPLSGNQAGVVLQVDNVTVTK</sequence>
<feature type="compositionally biased region" description="Polar residues" evidence="2">
    <location>
        <begin position="167"/>
        <end position="178"/>
    </location>
</feature>
<organism evidence="5 6">
    <name type="scientific">Marinagarivorans cellulosilyticus</name>
    <dbReference type="NCBI Taxonomy" id="2721545"/>
    <lineage>
        <taxon>Bacteria</taxon>
        <taxon>Pseudomonadati</taxon>
        <taxon>Pseudomonadota</taxon>
        <taxon>Gammaproteobacteria</taxon>
        <taxon>Cellvibrionales</taxon>
        <taxon>Cellvibrionaceae</taxon>
        <taxon>Marinagarivorans</taxon>
    </lineage>
</organism>
<dbReference type="SUPFAM" id="SSF49899">
    <property type="entry name" value="Concanavalin A-like lectins/glucanases"/>
    <property type="match status" value="1"/>
</dbReference>
<feature type="signal peptide" evidence="3">
    <location>
        <begin position="1"/>
        <end position="23"/>
    </location>
</feature>
<evidence type="ECO:0000256" key="3">
    <source>
        <dbReference type="SAM" id="SignalP"/>
    </source>
</evidence>
<proteinExistence type="inferred from homology"/>
<dbReference type="AlphaFoldDB" id="A0AAN2BIT0"/>
<dbReference type="CDD" id="cd08023">
    <property type="entry name" value="GH16_laminarinase_like"/>
    <property type="match status" value="1"/>
</dbReference>
<dbReference type="PANTHER" id="PTHR10963">
    <property type="entry name" value="GLYCOSYL HYDROLASE-RELATED"/>
    <property type="match status" value="1"/>
</dbReference>
<dbReference type="GO" id="GO:0004553">
    <property type="term" value="F:hydrolase activity, hydrolyzing O-glycosyl compounds"/>
    <property type="evidence" value="ECO:0007669"/>
    <property type="project" value="InterPro"/>
</dbReference>
<dbReference type="Gene3D" id="2.60.120.200">
    <property type="match status" value="1"/>
</dbReference>
<dbReference type="PROSITE" id="PS51762">
    <property type="entry name" value="GH16_2"/>
    <property type="match status" value="1"/>
</dbReference>
<dbReference type="Pfam" id="PF00722">
    <property type="entry name" value="Glyco_hydro_16"/>
    <property type="match status" value="1"/>
</dbReference>
<dbReference type="InterPro" id="IPR000757">
    <property type="entry name" value="Beta-glucanase-like"/>
</dbReference>
<dbReference type="Pfam" id="PF18559">
    <property type="entry name" value="Exop_C"/>
    <property type="match status" value="1"/>
</dbReference>
<evidence type="ECO:0000313" key="5">
    <source>
        <dbReference type="EMBL" id="BCD96196.1"/>
    </source>
</evidence>
<feature type="domain" description="GH16" evidence="4">
    <location>
        <begin position="60"/>
        <end position="365"/>
    </location>
</feature>
<comment type="similarity">
    <text evidence="1">Belongs to the glycosyl hydrolase 16 family.</text>
</comment>
<dbReference type="Proteomes" id="UP001320119">
    <property type="component" value="Chromosome"/>
</dbReference>
<dbReference type="InterPro" id="IPR013320">
    <property type="entry name" value="ConA-like_dom_sf"/>
</dbReference>
<gene>
    <name evidence="5" type="ORF">MARGE09_P0395</name>
</gene>
<dbReference type="RefSeq" id="WP_236985702.1">
    <property type="nucleotide sequence ID" value="NZ_AP023086.1"/>
</dbReference>
<feature type="region of interest" description="Disordered" evidence="2">
    <location>
        <begin position="373"/>
        <end position="393"/>
    </location>
</feature>
<keyword evidence="3" id="KW-0732">Signal</keyword>
<dbReference type="PROSITE" id="PS51257">
    <property type="entry name" value="PROKAR_LIPOPROTEIN"/>
    <property type="match status" value="1"/>
</dbReference>
<dbReference type="Gene3D" id="2.60.120.430">
    <property type="entry name" value="Galactose-binding lectin"/>
    <property type="match status" value="1"/>
</dbReference>
<dbReference type="SUPFAM" id="SSF49785">
    <property type="entry name" value="Galactose-binding domain-like"/>
    <property type="match status" value="1"/>
</dbReference>
<keyword evidence="6" id="KW-1185">Reference proteome</keyword>
<dbReference type="PANTHER" id="PTHR10963:SF55">
    <property type="entry name" value="GLYCOSIDE HYDROLASE FAMILY 16 PROTEIN"/>
    <property type="match status" value="1"/>
</dbReference>
<accession>A0AAN2BIT0</accession>
<evidence type="ECO:0000256" key="2">
    <source>
        <dbReference type="SAM" id="MobiDB-lite"/>
    </source>
</evidence>
<reference evidence="5 6" key="1">
    <citation type="journal article" date="2022" name="IScience">
        <title>An ultrasensitive nanofiber-based assay for enzymatic hydrolysis and deep-sea microbial degradation of cellulose.</title>
        <authorList>
            <person name="Tsudome M."/>
            <person name="Tachioka M."/>
            <person name="Miyazaki M."/>
            <person name="Uchimura K."/>
            <person name="Tsuda M."/>
            <person name="Takaki Y."/>
            <person name="Deguchi S."/>
        </authorList>
    </citation>
    <scope>NUCLEOTIDE SEQUENCE [LARGE SCALE GENOMIC DNA]</scope>
    <source>
        <strain evidence="5 6">GE09</strain>
    </source>
</reference>
<dbReference type="InterPro" id="IPR008979">
    <property type="entry name" value="Galactose-bd-like_sf"/>
</dbReference>
<dbReference type="EMBL" id="AP023086">
    <property type="protein sequence ID" value="BCD96196.1"/>
    <property type="molecule type" value="Genomic_DNA"/>
</dbReference>
<name>A0AAN2BIT0_9GAMM</name>
<evidence type="ECO:0000313" key="6">
    <source>
        <dbReference type="Proteomes" id="UP001320119"/>
    </source>
</evidence>
<protein>
    <recommendedName>
        <fullName evidence="4">GH16 domain-containing protein</fullName>
    </recommendedName>
</protein>
<dbReference type="InterPro" id="IPR041443">
    <property type="entry name" value="Exop_C"/>
</dbReference>
<feature type="chain" id="PRO_5042961888" description="GH16 domain-containing protein" evidence="3">
    <location>
        <begin position="24"/>
        <end position="551"/>
    </location>
</feature>
<feature type="region of interest" description="Disordered" evidence="2">
    <location>
        <begin position="155"/>
        <end position="178"/>
    </location>
</feature>
<evidence type="ECO:0000259" key="4">
    <source>
        <dbReference type="PROSITE" id="PS51762"/>
    </source>
</evidence>